<keyword evidence="1" id="KW-0732">Signal</keyword>
<dbReference type="AlphaFoldDB" id="U4LIM6"/>
<proteinExistence type="predicted"/>
<accession>U4LIM6</accession>
<feature type="signal peptide" evidence="1">
    <location>
        <begin position="1"/>
        <end position="20"/>
    </location>
</feature>
<evidence type="ECO:0000313" key="3">
    <source>
        <dbReference type="Proteomes" id="UP000018144"/>
    </source>
</evidence>
<reference evidence="2 3" key="1">
    <citation type="journal article" date="2013" name="PLoS Genet.">
        <title>The genome and development-dependent transcriptomes of Pyronema confluens: a window into fungal evolution.</title>
        <authorList>
            <person name="Traeger S."/>
            <person name="Altegoer F."/>
            <person name="Freitag M."/>
            <person name="Gabaldon T."/>
            <person name="Kempken F."/>
            <person name="Kumar A."/>
            <person name="Marcet-Houben M."/>
            <person name="Poggeler S."/>
            <person name="Stajich J.E."/>
            <person name="Nowrousian M."/>
        </authorList>
    </citation>
    <scope>NUCLEOTIDE SEQUENCE [LARGE SCALE GENOMIC DNA]</scope>
    <source>
        <strain evidence="3">CBS 100304</strain>
        <tissue evidence="2">Vegetative mycelium</tissue>
    </source>
</reference>
<sequence>MLPKLLLLFPIAFLSTAVFALPPPALDNQPLPPGTPTSPTLEELYKSPLEILTLPLGKSLDDLESSGQDLSQYITTVTVGVTENTENTAGTGKRDTNWDEQVSEVNCGLGEGETVPYQDADRVIKRLQLRNQEWCCPRPGSRDLCTVTGRQGQAKASWCTWEFQQQPCIRCGKMGGILGYKVLPSCMRNGRVAGWAKLKGVENAVSLDRA</sequence>
<feature type="chain" id="PRO_5004651410" evidence="1">
    <location>
        <begin position="21"/>
        <end position="210"/>
    </location>
</feature>
<keyword evidence="3" id="KW-1185">Reference proteome</keyword>
<gene>
    <name evidence="2" type="ORF">PCON_10678</name>
</gene>
<name>U4LIM6_PYROM</name>
<dbReference type="EMBL" id="HF935589">
    <property type="protein sequence ID" value="CCX31377.1"/>
    <property type="molecule type" value="Genomic_DNA"/>
</dbReference>
<evidence type="ECO:0000256" key="1">
    <source>
        <dbReference type="SAM" id="SignalP"/>
    </source>
</evidence>
<organism evidence="2 3">
    <name type="scientific">Pyronema omphalodes (strain CBS 100304)</name>
    <name type="common">Pyronema confluens</name>
    <dbReference type="NCBI Taxonomy" id="1076935"/>
    <lineage>
        <taxon>Eukaryota</taxon>
        <taxon>Fungi</taxon>
        <taxon>Dikarya</taxon>
        <taxon>Ascomycota</taxon>
        <taxon>Pezizomycotina</taxon>
        <taxon>Pezizomycetes</taxon>
        <taxon>Pezizales</taxon>
        <taxon>Pyronemataceae</taxon>
        <taxon>Pyronema</taxon>
    </lineage>
</organism>
<dbReference type="Proteomes" id="UP000018144">
    <property type="component" value="Unassembled WGS sequence"/>
</dbReference>
<evidence type="ECO:0000313" key="2">
    <source>
        <dbReference type="EMBL" id="CCX31377.1"/>
    </source>
</evidence>
<protein>
    <submittedName>
        <fullName evidence="2">Uncharacterized protein</fullName>
    </submittedName>
</protein>